<evidence type="ECO:0000313" key="8">
    <source>
        <dbReference type="Proteomes" id="UP000017127"/>
    </source>
</evidence>
<keyword evidence="3" id="KW-0378">Hydrolase</keyword>
<dbReference type="GO" id="GO:0008270">
    <property type="term" value="F:zinc ion binding"/>
    <property type="evidence" value="ECO:0007669"/>
    <property type="project" value="TreeGrafter"/>
</dbReference>
<dbReference type="Proteomes" id="UP000017127">
    <property type="component" value="Unassembled WGS sequence"/>
</dbReference>
<reference evidence="7 8" key="1">
    <citation type="journal article" date="2013" name="Front. Microbiol.">
        <title>Comparative genomic analyses of the cyanobacterium, Lyngbya aestuarii BL J, a powerful hydrogen producer.</title>
        <authorList>
            <person name="Kothari A."/>
            <person name="Vaughn M."/>
            <person name="Garcia-Pichel F."/>
        </authorList>
    </citation>
    <scope>NUCLEOTIDE SEQUENCE [LARGE SCALE GENOMIC DNA]</scope>
    <source>
        <strain evidence="7 8">BL J</strain>
    </source>
</reference>
<evidence type="ECO:0000259" key="6">
    <source>
        <dbReference type="SMART" id="SM00232"/>
    </source>
</evidence>
<dbReference type="FunFam" id="3.40.140.10:FF:000085">
    <property type="entry name" value="Mov34/MPN/PAD-1 family protein"/>
    <property type="match status" value="1"/>
</dbReference>
<dbReference type="EMBL" id="AUZM01000043">
    <property type="protein sequence ID" value="ERT06072.1"/>
    <property type="molecule type" value="Genomic_DNA"/>
</dbReference>
<dbReference type="InterPro" id="IPR000555">
    <property type="entry name" value="JAMM/MPN+_dom"/>
</dbReference>
<evidence type="ECO:0000256" key="2">
    <source>
        <dbReference type="ARBA" id="ARBA00022723"/>
    </source>
</evidence>
<sequence length="183" mass="20561">MLSLKNLQSLIHKPLSVLTISAQHLDQICQNAQQCYPRECCGLILGKIAANFDKTVVELIPAENAWSDESVEIFAEIETADQPVTTQERRYTIDPQLFISAQKQARSRHLSIIGIYHSHPDPPAIPSEFDRVCAWPQYSYIIVSVKQGKATNVLNWCLDENHQFQAEEMISTSVNSSSVGLSY</sequence>
<gene>
    <name evidence="7" type="ORF">M595_3966</name>
</gene>
<keyword evidence="4" id="KW-0862">Zinc</keyword>
<keyword evidence="1" id="KW-0645">Protease</keyword>
<evidence type="ECO:0000256" key="1">
    <source>
        <dbReference type="ARBA" id="ARBA00022670"/>
    </source>
</evidence>
<keyword evidence="5" id="KW-0482">Metalloprotease</keyword>
<dbReference type="GO" id="GO:0008235">
    <property type="term" value="F:metalloexopeptidase activity"/>
    <property type="evidence" value="ECO:0007669"/>
    <property type="project" value="TreeGrafter"/>
</dbReference>
<evidence type="ECO:0000313" key="7">
    <source>
        <dbReference type="EMBL" id="ERT06072.1"/>
    </source>
</evidence>
<dbReference type="PANTHER" id="PTHR34858:SF1">
    <property type="entry name" value="CYSO-CYSTEINE PEPTIDASE"/>
    <property type="match status" value="1"/>
</dbReference>
<dbReference type="Pfam" id="PF14464">
    <property type="entry name" value="Prok-JAB"/>
    <property type="match status" value="1"/>
</dbReference>
<name>U7QFM9_9CYAN</name>
<evidence type="ECO:0000256" key="3">
    <source>
        <dbReference type="ARBA" id="ARBA00022801"/>
    </source>
</evidence>
<evidence type="ECO:0000256" key="5">
    <source>
        <dbReference type="ARBA" id="ARBA00023049"/>
    </source>
</evidence>
<dbReference type="PANTHER" id="PTHR34858">
    <property type="entry name" value="CYSO-CYSTEINE PEPTIDASE"/>
    <property type="match status" value="1"/>
</dbReference>
<dbReference type="CDD" id="cd08070">
    <property type="entry name" value="MPN_like"/>
    <property type="match status" value="1"/>
</dbReference>
<dbReference type="InterPro" id="IPR028090">
    <property type="entry name" value="JAB_dom_prok"/>
</dbReference>
<dbReference type="Gene3D" id="3.40.140.10">
    <property type="entry name" value="Cytidine Deaminase, domain 2"/>
    <property type="match status" value="1"/>
</dbReference>
<organism evidence="7 8">
    <name type="scientific">Lyngbya aestuarii BL J</name>
    <dbReference type="NCBI Taxonomy" id="1348334"/>
    <lineage>
        <taxon>Bacteria</taxon>
        <taxon>Bacillati</taxon>
        <taxon>Cyanobacteriota</taxon>
        <taxon>Cyanophyceae</taxon>
        <taxon>Oscillatoriophycideae</taxon>
        <taxon>Oscillatoriales</taxon>
        <taxon>Microcoleaceae</taxon>
        <taxon>Lyngbya</taxon>
    </lineage>
</organism>
<dbReference type="GO" id="GO:0006508">
    <property type="term" value="P:proteolysis"/>
    <property type="evidence" value="ECO:0007669"/>
    <property type="project" value="UniProtKB-KW"/>
</dbReference>
<accession>U7QFM9</accession>
<dbReference type="SMART" id="SM00232">
    <property type="entry name" value="JAB_MPN"/>
    <property type="match status" value="1"/>
</dbReference>
<evidence type="ECO:0000256" key="4">
    <source>
        <dbReference type="ARBA" id="ARBA00022833"/>
    </source>
</evidence>
<comment type="caution">
    <text evidence="7">The sequence shown here is derived from an EMBL/GenBank/DDBJ whole genome shotgun (WGS) entry which is preliminary data.</text>
</comment>
<dbReference type="InterPro" id="IPR051929">
    <property type="entry name" value="VirAsm_ModProt"/>
</dbReference>
<keyword evidence="2" id="KW-0479">Metal-binding</keyword>
<proteinExistence type="predicted"/>
<protein>
    <recommendedName>
        <fullName evidence="6">JAB1/MPN/MOV34 metalloenzyme domain-containing protein</fullName>
    </recommendedName>
</protein>
<dbReference type="SUPFAM" id="SSF102712">
    <property type="entry name" value="JAB1/MPN domain"/>
    <property type="match status" value="1"/>
</dbReference>
<keyword evidence="8" id="KW-1185">Reference proteome</keyword>
<dbReference type="RefSeq" id="WP_023067709.1">
    <property type="nucleotide sequence ID" value="NZ_AUZM01000043.1"/>
</dbReference>
<dbReference type="AlphaFoldDB" id="U7QFM9"/>
<dbReference type="PATRIC" id="fig|1348334.3.peg.3836"/>
<dbReference type="OrthoDB" id="9802958at2"/>
<feature type="domain" description="JAB1/MPN/MOV34 metalloenzyme" evidence="6">
    <location>
        <begin position="17"/>
        <end position="169"/>
    </location>
</feature>